<dbReference type="Pfam" id="PF00710">
    <property type="entry name" value="Asparaginase"/>
    <property type="match status" value="1"/>
</dbReference>
<evidence type="ECO:0000256" key="3">
    <source>
        <dbReference type="PIRSR" id="PIRSR001220-1"/>
    </source>
</evidence>
<dbReference type="InterPro" id="IPR037152">
    <property type="entry name" value="L-asparaginase_N_sf"/>
</dbReference>
<evidence type="ECO:0000256" key="5">
    <source>
        <dbReference type="PROSITE-ProRule" id="PRU10100"/>
    </source>
</evidence>
<evidence type="ECO:0000256" key="4">
    <source>
        <dbReference type="PIRSR" id="PIRSR001220-2"/>
    </source>
</evidence>
<feature type="domain" description="L-asparaginase N-terminal" evidence="7">
    <location>
        <begin position="5"/>
        <end position="197"/>
    </location>
</feature>
<organism evidence="9 10">
    <name type="scientific">Megasphaera paucivorans</name>
    <dbReference type="NCBI Taxonomy" id="349095"/>
    <lineage>
        <taxon>Bacteria</taxon>
        <taxon>Bacillati</taxon>
        <taxon>Bacillota</taxon>
        <taxon>Negativicutes</taxon>
        <taxon>Veillonellales</taxon>
        <taxon>Veillonellaceae</taxon>
        <taxon>Megasphaera</taxon>
    </lineage>
</organism>
<protein>
    <submittedName>
        <fullName evidence="9">L-asparaginase</fullName>
    </submittedName>
</protein>
<dbReference type="Pfam" id="PF17763">
    <property type="entry name" value="Asparaginase_C"/>
    <property type="match status" value="1"/>
</dbReference>
<dbReference type="InterPro" id="IPR004550">
    <property type="entry name" value="AsnASE_II"/>
</dbReference>
<name>A0A1G9UST9_9FIRM</name>
<dbReference type="InterPro" id="IPR027474">
    <property type="entry name" value="L-asparaginase_N"/>
</dbReference>
<dbReference type="SUPFAM" id="SSF53774">
    <property type="entry name" value="Glutaminase/Asparaginase"/>
    <property type="match status" value="1"/>
</dbReference>
<dbReference type="InterPro" id="IPR027475">
    <property type="entry name" value="Asparaginase/glutaminase_AS2"/>
</dbReference>
<feature type="active site" evidence="5">
    <location>
        <position position="94"/>
    </location>
</feature>
<dbReference type="GO" id="GO:0004067">
    <property type="term" value="F:asparaginase activity"/>
    <property type="evidence" value="ECO:0007669"/>
    <property type="project" value="UniProtKB-UniRule"/>
</dbReference>
<dbReference type="InterPro" id="IPR040919">
    <property type="entry name" value="Asparaginase_C"/>
</dbReference>
<dbReference type="Proteomes" id="UP000199309">
    <property type="component" value="Unassembled WGS sequence"/>
</dbReference>
<dbReference type="PANTHER" id="PTHR11707:SF28">
    <property type="entry name" value="60 KDA LYSOPHOSPHOLIPASE"/>
    <property type="match status" value="1"/>
</dbReference>
<dbReference type="EMBL" id="FNHQ01000010">
    <property type="protein sequence ID" value="SDM62973.1"/>
    <property type="molecule type" value="Genomic_DNA"/>
</dbReference>
<dbReference type="STRING" id="349095.SAMN05660299_01245"/>
<proteinExistence type="inferred from homology"/>
<gene>
    <name evidence="9" type="ORF">SAMN05660299_01245</name>
</gene>
<evidence type="ECO:0000256" key="2">
    <source>
        <dbReference type="ARBA" id="ARBA00022801"/>
    </source>
</evidence>
<dbReference type="Gene3D" id="3.40.50.40">
    <property type="match status" value="1"/>
</dbReference>
<evidence type="ECO:0000259" key="8">
    <source>
        <dbReference type="Pfam" id="PF17763"/>
    </source>
</evidence>
<dbReference type="AlphaFoldDB" id="A0A1G9UST9"/>
<dbReference type="FunFam" id="3.40.50.1170:FF:000001">
    <property type="entry name" value="L-asparaginase 2"/>
    <property type="match status" value="1"/>
</dbReference>
<dbReference type="Gene3D" id="3.40.50.1170">
    <property type="entry name" value="L-asparaginase, N-terminal domain"/>
    <property type="match status" value="1"/>
</dbReference>
<dbReference type="PRINTS" id="PR00139">
    <property type="entry name" value="ASNGLNASE"/>
</dbReference>
<feature type="binding site" evidence="4">
    <location>
        <begin position="94"/>
        <end position="95"/>
    </location>
    <ligand>
        <name>substrate</name>
    </ligand>
</feature>
<reference evidence="9 10" key="1">
    <citation type="submission" date="2016-10" db="EMBL/GenBank/DDBJ databases">
        <authorList>
            <person name="de Groot N.N."/>
        </authorList>
    </citation>
    <scope>NUCLEOTIDE SEQUENCE [LARGE SCALE GENOMIC DNA]</scope>
    <source>
        <strain evidence="9 10">DSM 16981</strain>
    </source>
</reference>
<evidence type="ECO:0000259" key="7">
    <source>
        <dbReference type="Pfam" id="PF00710"/>
    </source>
</evidence>
<evidence type="ECO:0000313" key="9">
    <source>
        <dbReference type="EMBL" id="SDM62973.1"/>
    </source>
</evidence>
<dbReference type="PIRSF" id="PIRSF500176">
    <property type="entry name" value="L_ASNase"/>
    <property type="match status" value="1"/>
</dbReference>
<keyword evidence="2" id="KW-0378">Hydrolase</keyword>
<comment type="similarity">
    <text evidence="1 6">Belongs to the asparaginase 1 family.</text>
</comment>
<accession>A0A1G9UST9</accession>
<dbReference type="OrthoDB" id="9788068at2"/>
<feature type="domain" description="Asparaginase/glutaminase C-terminal" evidence="8">
    <location>
        <begin position="219"/>
        <end position="326"/>
    </location>
</feature>
<evidence type="ECO:0000256" key="1">
    <source>
        <dbReference type="ARBA" id="ARBA00010518"/>
    </source>
</evidence>
<dbReference type="NCBIfam" id="TIGR00520">
    <property type="entry name" value="asnASE_II"/>
    <property type="match status" value="1"/>
</dbReference>
<evidence type="ECO:0000313" key="10">
    <source>
        <dbReference type="Proteomes" id="UP000199309"/>
    </source>
</evidence>
<dbReference type="PIRSF" id="PIRSF001220">
    <property type="entry name" value="L-ASNase_gatD"/>
    <property type="match status" value="1"/>
</dbReference>
<dbReference type="InterPro" id="IPR036152">
    <property type="entry name" value="Asp/glu_Ase-like_sf"/>
</dbReference>
<evidence type="ECO:0000256" key="6">
    <source>
        <dbReference type="RuleBase" id="RU004456"/>
    </source>
</evidence>
<dbReference type="PROSITE" id="PS51732">
    <property type="entry name" value="ASN_GLN_ASE_3"/>
    <property type="match status" value="1"/>
</dbReference>
<dbReference type="InterPro" id="IPR006034">
    <property type="entry name" value="Asparaginase/glutaminase-like"/>
</dbReference>
<feature type="binding site" evidence="4">
    <location>
        <position position="61"/>
    </location>
    <ligand>
        <name>substrate</name>
    </ligand>
</feature>
<dbReference type="SMART" id="SM00870">
    <property type="entry name" value="Asparaginase"/>
    <property type="match status" value="1"/>
</dbReference>
<dbReference type="PROSITE" id="PS00917">
    <property type="entry name" value="ASN_GLN_ASE_2"/>
    <property type="match status" value="1"/>
</dbReference>
<dbReference type="PANTHER" id="PTHR11707">
    <property type="entry name" value="L-ASPARAGINASE"/>
    <property type="match status" value="1"/>
</dbReference>
<dbReference type="GO" id="GO:0006528">
    <property type="term" value="P:asparagine metabolic process"/>
    <property type="evidence" value="ECO:0007669"/>
    <property type="project" value="InterPro"/>
</dbReference>
<dbReference type="RefSeq" id="WP_091649435.1">
    <property type="nucleotide sequence ID" value="NZ_FNHQ01000010.1"/>
</dbReference>
<dbReference type="CDD" id="cd08964">
    <property type="entry name" value="L-asparaginase_II"/>
    <property type="match status" value="1"/>
</dbReference>
<sequence>MTHAHVHIIACGGTIAGKAESEKELIGYKAGKLTIEELLQSVPEVTEYADITGEQFCNMDSTNMTEDLWLRLARCVEAAADRADVDGIVITHGTDTMEETAYFLNLVVHSRKPIVMVGSMRPATALSADGPLNLLDAVHIAACRQAGEYGVLVAMNGRICGARSVEKTDTTHVDTFRSRQMGYMGIIQNGIPYFYQQSLRRHTYLSQLSCQGITKLPAVCIVYCYVGMSPALIRAAVASGVQGIVTAGLGHGKIPEAVLKELKIAAQQGIVTVCTSRTLGGIVSTTEDDSGFFRIAGDNLPAHKAKIVLQLALLQTRDPNTLQQFFDLY</sequence>
<feature type="active site" description="O-isoaspartyl threonine intermediate" evidence="3">
    <location>
        <position position="14"/>
    </location>
</feature>
<keyword evidence="10" id="KW-1185">Reference proteome</keyword>
<dbReference type="InterPro" id="IPR027473">
    <property type="entry name" value="L-asparaginase_C"/>
</dbReference>